<reference evidence="2 3" key="1">
    <citation type="journal article" date="2018" name="Nat. Ecol. Evol.">
        <title>Shark genomes provide insights into elasmobranch evolution and the origin of vertebrates.</title>
        <authorList>
            <person name="Hara Y"/>
            <person name="Yamaguchi K"/>
            <person name="Onimaru K"/>
            <person name="Kadota M"/>
            <person name="Koyanagi M"/>
            <person name="Keeley SD"/>
            <person name="Tatsumi K"/>
            <person name="Tanaka K"/>
            <person name="Motone F"/>
            <person name="Kageyama Y"/>
            <person name="Nozu R"/>
            <person name="Adachi N"/>
            <person name="Nishimura O"/>
            <person name="Nakagawa R"/>
            <person name="Tanegashima C"/>
            <person name="Kiyatake I"/>
            <person name="Matsumoto R"/>
            <person name="Murakumo K"/>
            <person name="Nishida K"/>
            <person name="Terakita A"/>
            <person name="Kuratani S"/>
            <person name="Sato K"/>
            <person name="Hyodo S Kuraku.S."/>
        </authorList>
    </citation>
    <scope>NUCLEOTIDE SEQUENCE [LARGE SCALE GENOMIC DNA]</scope>
</reference>
<dbReference type="EMBL" id="BEZZ01260593">
    <property type="protein sequence ID" value="GCC49324.1"/>
    <property type="molecule type" value="Genomic_DNA"/>
</dbReference>
<evidence type="ECO:0000313" key="2">
    <source>
        <dbReference type="EMBL" id="GCC49324.1"/>
    </source>
</evidence>
<feature type="region of interest" description="Disordered" evidence="1">
    <location>
        <begin position="65"/>
        <end position="126"/>
    </location>
</feature>
<dbReference type="AlphaFoldDB" id="A0A401U315"/>
<name>A0A401U315_CHIPU</name>
<gene>
    <name evidence="2" type="ORF">chiPu_0033356</name>
</gene>
<accession>A0A401U315</accession>
<evidence type="ECO:0000313" key="3">
    <source>
        <dbReference type="Proteomes" id="UP000287033"/>
    </source>
</evidence>
<feature type="compositionally biased region" description="Basic and acidic residues" evidence="1">
    <location>
        <begin position="112"/>
        <end position="126"/>
    </location>
</feature>
<evidence type="ECO:0000256" key="1">
    <source>
        <dbReference type="SAM" id="MobiDB-lite"/>
    </source>
</evidence>
<protein>
    <submittedName>
        <fullName evidence="2">Uncharacterized protein</fullName>
    </submittedName>
</protein>
<feature type="non-terminal residue" evidence="2">
    <location>
        <position position="126"/>
    </location>
</feature>
<proteinExistence type="predicted"/>
<comment type="caution">
    <text evidence="2">The sequence shown here is derived from an EMBL/GenBank/DDBJ whole genome shotgun (WGS) entry which is preliminary data.</text>
</comment>
<dbReference type="Proteomes" id="UP000287033">
    <property type="component" value="Unassembled WGS sequence"/>
</dbReference>
<organism evidence="2 3">
    <name type="scientific">Chiloscyllium punctatum</name>
    <name type="common">Brownbanded bambooshark</name>
    <name type="synonym">Hemiscyllium punctatum</name>
    <dbReference type="NCBI Taxonomy" id="137246"/>
    <lineage>
        <taxon>Eukaryota</taxon>
        <taxon>Metazoa</taxon>
        <taxon>Chordata</taxon>
        <taxon>Craniata</taxon>
        <taxon>Vertebrata</taxon>
        <taxon>Chondrichthyes</taxon>
        <taxon>Elasmobranchii</taxon>
        <taxon>Galeomorphii</taxon>
        <taxon>Galeoidea</taxon>
        <taxon>Orectolobiformes</taxon>
        <taxon>Hemiscylliidae</taxon>
        <taxon>Chiloscyllium</taxon>
    </lineage>
</organism>
<sequence length="126" mass="14218">MIRKSAKRFSEEIMLKQRPLRTDVVGIGRTDRCSAVSRQRLRRTLAKGLEIMPCKMTCIGVAASQGGPDNRGLRSGCRKQLARPLQADQSGKLHGRAAAKLAERTKKRPRSNARDRNEFFDRNQAR</sequence>
<keyword evidence="3" id="KW-1185">Reference proteome</keyword>